<organism evidence="2">
    <name type="scientific">marine sediment metagenome</name>
    <dbReference type="NCBI Taxonomy" id="412755"/>
    <lineage>
        <taxon>unclassified sequences</taxon>
        <taxon>metagenomes</taxon>
        <taxon>ecological metagenomes</taxon>
    </lineage>
</organism>
<comment type="caution">
    <text evidence="2">The sequence shown here is derived from an EMBL/GenBank/DDBJ whole genome shotgun (WGS) entry which is preliminary data.</text>
</comment>
<keyword evidence="1" id="KW-0812">Transmembrane</keyword>
<reference evidence="2" key="1">
    <citation type="journal article" date="2014" name="Front. Microbiol.">
        <title>High frequency of phylogenetically diverse reductive dehalogenase-homologous genes in deep subseafloor sedimentary metagenomes.</title>
        <authorList>
            <person name="Kawai M."/>
            <person name="Futagami T."/>
            <person name="Toyoda A."/>
            <person name="Takaki Y."/>
            <person name="Nishi S."/>
            <person name="Hori S."/>
            <person name="Arai W."/>
            <person name="Tsubouchi T."/>
            <person name="Morono Y."/>
            <person name="Uchiyama I."/>
            <person name="Ito T."/>
            <person name="Fujiyama A."/>
            <person name="Inagaki F."/>
            <person name="Takami H."/>
        </authorList>
    </citation>
    <scope>NUCLEOTIDE SEQUENCE</scope>
    <source>
        <strain evidence="2">Expedition CK06-06</strain>
    </source>
</reference>
<dbReference type="EMBL" id="BARU01044760">
    <property type="protein sequence ID" value="GAH81023.1"/>
    <property type="molecule type" value="Genomic_DNA"/>
</dbReference>
<accession>X1KG37</accession>
<sequence>MKKNLLVVVLVIILGLCLSSTVFAEALKVGLVFDIGGKGDKSFKMRELSSLNIDLFILILSGLVAAISSYGAMK</sequence>
<name>X1KG37_9ZZZZ</name>
<protein>
    <submittedName>
        <fullName evidence="2">Uncharacterized protein</fullName>
    </submittedName>
</protein>
<feature type="transmembrane region" description="Helical" evidence="1">
    <location>
        <begin position="48"/>
        <end position="72"/>
    </location>
</feature>
<keyword evidence="1" id="KW-1133">Transmembrane helix</keyword>
<evidence type="ECO:0000256" key="1">
    <source>
        <dbReference type="SAM" id="Phobius"/>
    </source>
</evidence>
<evidence type="ECO:0000313" key="2">
    <source>
        <dbReference type="EMBL" id="GAH81023.1"/>
    </source>
</evidence>
<feature type="non-terminal residue" evidence="2">
    <location>
        <position position="74"/>
    </location>
</feature>
<gene>
    <name evidence="2" type="ORF">S03H2_68156</name>
</gene>
<proteinExistence type="predicted"/>
<dbReference type="AlphaFoldDB" id="X1KG37"/>
<keyword evidence="1" id="KW-0472">Membrane</keyword>